<dbReference type="Pfam" id="PF11185">
    <property type="entry name" value="DUF2971"/>
    <property type="match status" value="1"/>
</dbReference>
<accession>A0A2S7F902</accession>
<organism evidence="1 2">
    <name type="scientific">Clostridium butyricum</name>
    <dbReference type="NCBI Taxonomy" id="1492"/>
    <lineage>
        <taxon>Bacteria</taxon>
        <taxon>Bacillati</taxon>
        <taxon>Bacillota</taxon>
        <taxon>Clostridia</taxon>
        <taxon>Eubacteriales</taxon>
        <taxon>Clostridiaceae</taxon>
        <taxon>Clostridium</taxon>
    </lineage>
</organism>
<protein>
    <recommendedName>
        <fullName evidence="3">DUF2971 domain-containing protein</fullName>
    </recommendedName>
</protein>
<dbReference type="RefSeq" id="WP_043662168.1">
    <property type="nucleotide sequence ID" value="NZ_CAVLFH010000001.1"/>
</dbReference>
<evidence type="ECO:0000313" key="2">
    <source>
        <dbReference type="Proteomes" id="UP000238081"/>
    </source>
</evidence>
<dbReference type="EMBL" id="LRDH01000118">
    <property type="protein sequence ID" value="PPV13611.1"/>
    <property type="molecule type" value="Genomic_DNA"/>
</dbReference>
<evidence type="ECO:0000313" key="1">
    <source>
        <dbReference type="EMBL" id="PPV13611.1"/>
    </source>
</evidence>
<comment type="caution">
    <text evidence="1">The sequence shown here is derived from an EMBL/GenBank/DDBJ whole genome shotgun (WGS) entry which is preliminary data.</text>
</comment>
<reference evidence="1 2" key="1">
    <citation type="submission" date="2016-01" db="EMBL/GenBank/DDBJ databases">
        <title>Characterization of the Clostridium difficile lineages that are prevalent in Hong Kong and China.</title>
        <authorList>
            <person name="Kwok J.S.-L."/>
            <person name="Lam W.-Y."/>
            <person name="Ip M."/>
            <person name="Chan T.-F."/>
            <person name="Hawkey P.M."/>
            <person name="Tsui S.K.-W."/>
        </authorList>
    </citation>
    <scope>NUCLEOTIDE SEQUENCE [LARGE SCALE GENOMIC DNA]</scope>
    <source>
        <strain evidence="1 2">300064</strain>
    </source>
</reference>
<gene>
    <name evidence="1" type="ORF">AWN73_03495</name>
</gene>
<proteinExistence type="predicted"/>
<sequence>MGLNSNIKIINSTTCHCCSLNVFKSIIKNKSIRLCDMRNSNDPMEVIAAGKYIINLIDDEYKKTNNKKYILLKETFKECIPEFNPYVASFTNMVNKTIFKRYAEDGQGIGINFHSSYFGIGIYIVNDHKEIYYVPVVYDPYDSSHYALEVINYYIKEQITIEEATLELLKISCMYKTKEWKDEKEIRIFYVPSEKKLLGEKHFFEKGNKERSYYNLEFNKFETEKIIENIILGPNFQKDKVQCIKEFLKKNKFEYVNVYSYEEAYRESLKKKIILGFS</sequence>
<dbReference type="Proteomes" id="UP000238081">
    <property type="component" value="Unassembled WGS sequence"/>
</dbReference>
<name>A0A2S7F902_CLOBU</name>
<dbReference type="AlphaFoldDB" id="A0A2S7F902"/>
<dbReference type="InterPro" id="IPR021352">
    <property type="entry name" value="DUF2971"/>
</dbReference>
<evidence type="ECO:0008006" key="3">
    <source>
        <dbReference type="Google" id="ProtNLM"/>
    </source>
</evidence>